<dbReference type="AlphaFoldDB" id="A0A368GWF7"/>
<dbReference type="OrthoDB" id="1679758at2759"/>
<sequence>MQRSQLILSWISYELQGFKERFEKGEGEVDVHKTTVDLGDVHLEGIKAAFEQGEEEMSPEERAALKKKEIEAEFLRYKMARRAAAERAKQEAEQGGADAAAGEVGAADVGSIKDRFDKGEAFKSQGADGRCRCFDVMRKILKYRR</sequence>
<proteinExistence type="predicted"/>
<accession>A0A368GWF7</accession>
<protein>
    <submittedName>
        <fullName evidence="1">Uncharacterized protein</fullName>
    </submittedName>
</protein>
<dbReference type="EMBL" id="JOJR01000054">
    <property type="protein sequence ID" value="RCN47908.1"/>
    <property type="molecule type" value="Genomic_DNA"/>
</dbReference>
<organism evidence="1 2">
    <name type="scientific">Ancylostoma caninum</name>
    <name type="common">Dog hookworm</name>
    <dbReference type="NCBI Taxonomy" id="29170"/>
    <lineage>
        <taxon>Eukaryota</taxon>
        <taxon>Metazoa</taxon>
        <taxon>Ecdysozoa</taxon>
        <taxon>Nematoda</taxon>
        <taxon>Chromadorea</taxon>
        <taxon>Rhabditida</taxon>
        <taxon>Rhabditina</taxon>
        <taxon>Rhabditomorpha</taxon>
        <taxon>Strongyloidea</taxon>
        <taxon>Ancylostomatidae</taxon>
        <taxon>Ancylostomatinae</taxon>
        <taxon>Ancylostoma</taxon>
    </lineage>
</organism>
<gene>
    <name evidence="1" type="ORF">ANCCAN_05960</name>
</gene>
<feature type="non-terminal residue" evidence="1">
    <location>
        <position position="145"/>
    </location>
</feature>
<dbReference type="STRING" id="29170.A0A368GWF7"/>
<dbReference type="Proteomes" id="UP000252519">
    <property type="component" value="Unassembled WGS sequence"/>
</dbReference>
<evidence type="ECO:0000313" key="2">
    <source>
        <dbReference type="Proteomes" id="UP000252519"/>
    </source>
</evidence>
<reference evidence="1 2" key="1">
    <citation type="submission" date="2014-10" db="EMBL/GenBank/DDBJ databases">
        <title>Draft genome of the hookworm Ancylostoma caninum.</title>
        <authorList>
            <person name="Mitreva M."/>
        </authorList>
    </citation>
    <scope>NUCLEOTIDE SEQUENCE [LARGE SCALE GENOMIC DNA]</scope>
    <source>
        <strain evidence="1 2">Baltimore</strain>
    </source>
</reference>
<comment type="caution">
    <text evidence="1">The sequence shown here is derived from an EMBL/GenBank/DDBJ whole genome shotgun (WGS) entry which is preliminary data.</text>
</comment>
<evidence type="ECO:0000313" key="1">
    <source>
        <dbReference type="EMBL" id="RCN47908.1"/>
    </source>
</evidence>
<keyword evidence="2" id="KW-1185">Reference proteome</keyword>
<name>A0A368GWF7_ANCCA</name>